<reference evidence="1 2" key="1">
    <citation type="submission" date="2019-07" db="EMBL/GenBank/DDBJ databases">
        <authorList>
            <person name="Jastrzebski P J."/>
            <person name="Paukszto L."/>
            <person name="Jastrzebski P J."/>
        </authorList>
    </citation>
    <scope>NUCLEOTIDE SEQUENCE [LARGE SCALE GENOMIC DNA]</scope>
    <source>
        <strain evidence="1 2">WMS-il1</strain>
    </source>
</reference>
<dbReference type="AlphaFoldDB" id="A0A564Z8N9"/>
<keyword evidence="2" id="KW-1185">Reference proteome</keyword>
<feature type="non-terminal residue" evidence="1">
    <location>
        <position position="93"/>
    </location>
</feature>
<accession>A0A564Z8N9</accession>
<evidence type="ECO:0000313" key="1">
    <source>
        <dbReference type="EMBL" id="VUZ55709.1"/>
    </source>
</evidence>
<protein>
    <submittedName>
        <fullName evidence="1">Uncharacterized protein</fullName>
    </submittedName>
</protein>
<dbReference type="EMBL" id="CABIJS010000697">
    <property type="protein sequence ID" value="VUZ55709.1"/>
    <property type="molecule type" value="Genomic_DNA"/>
</dbReference>
<dbReference type="Proteomes" id="UP000321570">
    <property type="component" value="Unassembled WGS sequence"/>
</dbReference>
<organism evidence="1 2">
    <name type="scientific">Hymenolepis diminuta</name>
    <name type="common">Rat tapeworm</name>
    <dbReference type="NCBI Taxonomy" id="6216"/>
    <lineage>
        <taxon>Eukaryota</taxon>
        <taxon>Metazoa</taxon>
        <taxon>Spiralia</taxon>
        <taxon>Lophotrochozoa</taxon>
        <taxon>Platyhelminthes</taxon>
        <taxon>Cestoda</taxon>
        <taxon>Eucestoda</taxon>
        <taxon>Cyclophyllidea</taxon>
        <taxon>Hymenolepididae</taxon>
        <taxon>Hymenolepis</taxon>
    </lineage>
</organism>
<dbReference type="Pfam" id="PF25828">
    <property type="entry name" value="CC_Cfap43"/>
    <property type="match status" value="1"/>
</dbReference>
<name>A0A564Z8N9_HYMDI</name>
<proteinExistence type="predicted"/>
<evidence type="ECO:0000313" key="2">
    <source>
        <dbReference type="Proteomes" id="UP000321570"/>
    </source>
</evidence>
<gene>
    <name evidence="1" type="ORF">WMSIL1_LOCUS13462</name>
</gene>
<sequence length="93" mass="11700">MELIKSYRRRFKMLEWDLREMLMRYEDLLEKKRQITNFTITREIQRYLRNPNYDSRVAEEVKDSERTYAQLKANHSKNMAKMKKKIRYYNVKQ</sequence>